<evidence type="ECO:0000313" key="4">
    <source>
        <dbReference type="Proteomes" id="UP000290759"/>
    </source>
</evidence>
<feature type="compositionally biased region" description="Low complexity" evidence="1">
    <location>
        <begin position="284"/>
        <end position="295"/>
    </location>
</feature>
<dbReference type="InterPro" id="IPR021293">
    <property type="entry name" value="DUF2865"/>
</dbReference>
<keyword evidence="4" id="KW-1185">Reference proteome</keyword>
<dbReference type="EMBL" id="QYBB01000011">
    <property type="protein sequence ID" value="RYC31800.1"/>
    <property type="molecule type" value="Genomic_DNA"/>
</dbReference>
<reference evidence="3 4" key="2">
    <citation type="submission" date="2019-02" db="EMBL/GenBank/DDBJ databases">
        <title>'Lichenibacterium ramalinii' gen. nov. sp. nov., 'Lichenibacterium minor' gen. nov. sp. nov.</title>
        <authorList>
            <person name="Pankratov T."/>
        </authorList>
    </citation>
    <scope>NUCLEOTIDE SEQUENCE [LARGE SCALE GENOMIC DNA]</scope>
    <source>
        <strain evidence="3 4">RmlP026</strain>
    </source>
</reference>
<feature type="chain" id="PRO_5020792213" evidence="2">
    <location>
        <begin position="30"/>
        <end position="331"/>
    </location>
</feature>
<comment type="caution">
    <text evidence="3">The sequence shown here is derived from an EMBL/GenBank/DDBJ whole genome shotgun (WGS) entry which is preliminary data.</text>
</comment>
<dbReference type="Pfam" id="PF11064">
    <property type="entry name" value="DUF2865"/>
    <property type="match status" value="1"/>
</dbReference>
<keyword evidence="2" id="KW-0732">Signal</keyword>
<organism evidence="3 4">
    <name type="scientific">Lichenibacterium minor</name>
    <dbReference type="NCBI Taxonomy" id="2316528"/>
    <lineage>
        <taxon>Bacteria</taxon>
        <taxon>Pseudomonadati</taxon>
        <taxon>Pseudomonadota</taxon>
        <taxon>Alphaproteobacteria</taxon>
        <taxon>Hyphomicrobiales</taxon>
        <taxon>Lichenihabitantaceae</taxon>
        <taxon>Lichenibacterium</taxon>
    </lineage>
</organism>
<protein>
    <submittedName>
        <fullName evidence="3">DUF2865 domain-containing protein</fullName>
    </submittedName>
</protein>
<name>A0A4Q2U642_9HYPH</name>
<feature type="region of interest" description="Disordered" evidence="1">
    <location>
        <begin position="131"/>
        <end position="158"/>
    </location>
</feature>
<feature type="signal peptide" evidence="2">
    <location>
        <begin position="1"/>
        <end position="29"/>
    </location>
</feature>
<feature type="region of interest" description="Disordered" evidence="1">
    <location>
        <begin position="284"/>
        <end position="331"/>
    </location>
</feature>
<evidence type="ECO:0000256" key="1">
    <source>
        <dbReference type="SAM" id="MobiDB-lite"/>
    </source>
</evidence>
<evidence type="ECO:0000313" key="3">
    <source>
        <dbReference type="EMBL" id="RYC31800.1"/>
    </source>
</evidence>
<gene>
    <name evidence="3" type="ORF">D3273_11765</name>
</gene>
<accession>A0A4Q2U642</accession>
<dbReference type="OrthoDB" id="7850882at2"/>
<dbReference type="Proteomes" id="UP000290759">
    <property type="component" value="Unassembled WGS sequence"/>
</dbReference>
<proteinExistence type="predicted"/>
<reference evidence="3 4" key="1">
    <citation type="submission" date="2018-12" db="EMBL/GenBank/DDBJ databases">
        <authorList>
            <person name="Grouzdev D.S."/>
            <person name="Krutkina M.S."/>
        </authorList>
    </citation>
    <scope>NUCLEOTIDE SEQUENCE [LARGE SCALE GENOMIC DNA]</scope>
    <source>
        <strain evidence="3 4">RmlP026</strain>
    </source>
</reference>
<sequence length="331" mass="34171">MTRPGSRRFPVPSLALLIALAASPGAASAQAVDCSALRAAIDAAGRTADPAQADAALQRQRDEIVRMRDAASRTGCGDGLFDDPDSTPCRALARRIGLLQVGLQRLQDRAFRDDPAGDGRSRDLQARFDAECSADRAEDAPVTTVPVDPDAPPGPAAAPKASRVLCVRHCDGAFYPLAVSVAADRMPDMDRICQAQCPSAESSAYAGDDGDVSGATATDGSPYSALPTAFRYLKGPSQACACRAPHQSWSAALAGAEALLQPNKADVTVTAELAASMARPVPAARAAVPAAAKPAPSAPKKKAKSPPSLAAPSPLPDRDLTREFRGSDPTL</sequence>
<feature type="compositionally biased region" description="Basic and acidic residues" evidence="1">
    <location>
        <begin position="316"/>
        <end position="331"/>
    </location>
</feature>
<dbReference type="RefSeq" id="WP_129226719.1">
    <property type="nucleotide sequence ID" value="NZ_QYBB01000011.1"/>
</dbReference>
<dbReference type="AlphaFoldDB" id="A0A4Q2U642"/>
<evidence type="ECO:0000256" key="2">
    <source>
        <dbReference type="SAM" id="SignalP"/>
    </source>
</evidence>